<dbReference type="PRINTS" id="PR00038">
    <property type="entry name" value="HTHLUXR"/>
</dbReference>
<dbReference type="InterPro" id="IPR016032">
    <property type="entry name" value="Sig_transdc_resp-reg_C-effctor"/>
</dbReference>
<proteinExistence type="predicted"/>
<evidence type="ECO:0000256" key="3">
    <source>
        <dbReference type="ARBA" id="ARBA00023163"/>
    </source>
</evidence>
<keyword evidence="2" id="KW-0238">DNA-binding</keyword>
<gene>
    <name evidence="5" type="ORF">SAMN05660359_00239</name>
</gene>
<dbReference type="PANTHER" id="PTHR44688:SF16">
    <property type="entry name" value="DNA-BINDING TRANSCRIPTIONAL ACTIVATOR DEVR_DOSR"/>
    <property type="match status" value="1"/>
</dbReference>
<sequence>MGSPAQEITDLVVAAPDGLADPARRDGPDGPRLPVDAVAAVLCPRLDAPAVVLQRTRWHTGESEISVHGADPGLVPTLDAVTRRMRHRHPLMVANACGDLTPLTARTAAGGSLAWRRSPARAFLADLSGWDQQVSLPLRGGAEVSAFVFARVGPDFGPRELALLSAVQPALRALDRHVRLLARWRGGAGNVAGAAAGSARACGLTGREVGVLQCLAEGLTAAAIAHRLGCSVRTVTTHTTSLHRGLGVHDRLTAVLEAQRRGVLPAVSPATTPCGRR</sequence>
<dbReference type="CDD" id="cd06170">
    <property type="entry name" value="LuxR_C_like"/>
    <property type="match status" value="1"/>
</dbReference>
<keyword evidence="1" id="KW-0805">Transcription regulation</keyword>
<keyword evidence="3" id="KW-0804">Transcription</keyword>
<protein>
    <submittedName>
        <fullName evidence="5">Regulatory protein, luxR family</fullName>
    </submittedName>
</protein>
<dbReference type="OrthoDB" id="3178268at2"/>
<dbReference type="InterPro" id="IPR000792">
    <property type="entry name" value="Tscrpt_reg_LuxR_C"/>
</dbReference>
<dbReference type="SUPFAM" id="SSF46894">
    <property type="entry name" value="C-terminal effector domain of the bipartite response regulators"/>
    <property type="match status" value="1"/>
</dbReference>
<evidence type="ECO:0000313" key="6">
    <source>
        <dbReference type="Proteomes" id="UP000183642"/>
    </source>
</evidence>
<dbReference type="PROSITE" id="PS50043">
    <property type="entry name" value="HTH_LUXR_2"/>
    <property type="match status" value="1"/>
</dbReference>
<name>A0A1I5CD86_9ACTN</name>
<dbReference type="EMBL" id="FOWE01000001">
    <property type="protein sequence ID" value="SFN84844.1"/>
    <property type="molecule type" value="Genomic_DNA"/>
</dbReference>
<dbReference type="Pfam" id="PF00196">
    <property type="entry name" value="GerE"/>
    <property type="match status" value="1"/>
</dbReference>
<evidence type="ECO:0000256" key="1">
    <source>
        <dbReference type="ARBA" id="ARBA00023015"/>
    </source>
</evidence>
<dbReference type="Gene3D" id="1.10.10.10">
    <property type="entry name" value="Winged helix-like DNA-binding domain superfamily/Winged helix DNA-binding domain"/>
    <property type="match status" value="1"/>
</dbReference>
<dbReference type="Proteomes" id="UP000183642">
    <property type="component" value="Unassembled WGS sequence"/>
</dbReference>
<accession>A0A1I5CD86</accession>
<evidence type="ECO:0000256" key="2">
    <source>
        <dbReference type="ARBA" id="ARBA00023125"/>
    </source>
</evidence>
<evidence type="ECO:0000313" key="5">
    <source>
        <dbReference type="EMBL" id="SFN84844.1"/>
    </source>
</evidence>
<dbReference type="SMART" id="SM00421">
    <property type="entry name" value="HTH_LUXR"/>
    <property type="match status" value="1"/>
</dbReference>
<reference evidence="6" key="1">
    <citation type="submission" date="2016-10" db="EMBL/GenBank/DDBJ databases">
        <authorList>
            <person name="Varghese N."/>
            <person name="Submissions S."/>
        </authorList>
    </citation>
    <scope>NUCLEOTIDE SEQUENCE [LARGE SCALE GENOMIC DNA]</scope>
    <source>
        <strain evidence="6">DSM 43161</strain>
    </source>
</reference>
<organism evidence="5 6">
    <name type="scientific">Geodermatophilus obscurus</name>
    <dbReference type="NCBI Taxonomy" id="1861"/>
    <lineage>
        <taxon>Bacteria</taxon>
        <taxon>Bacillati</taxon>
        <taxon>Actinomycetota</taxon>
        <taxon>Actinomycetes</taxon>
        <taxon>Geodermatophilales</taxon>
        <taxon>Geodermatophilaceae</taxon>
        <taxon>Geodermatophilus</taxon>
    </lineage>
</organism>
<dbReference type="GO" id="GO:0006355">
    <property type="term" value="P:regulation of DNA-templated transcription"/>
    <property type="evidence" value="ECO:0007669"/>
    <property type="project" value="InterPro"/>
</dbReference>
<dbReference type="InterPro" id="IPR036388">
    <property type="entry name" value="WH-like_DNA-bd_sf"/>
</dbReference>
<dbReference type="PANTHER" id="PTHR44688">
    <property type="entry name" value="DNA-BINDING TRANSCRIPTIONAL ACTIVATOR DEVR_DOSR"/>
    <property type="match status" value="1"/>
</dbReference>
<dbReference type="RefSeq" id="WP_075011693.1">
    <property type="nucleotide sequence ID" value="NZ_FOWE01000001.1"/>
</dbReference>
<dbReference type="AlphaFoldDB" id="A0A1I5CD86"/>
<evidence type="ECO:0000259" key="4">
    <source>
        <dbReference type="PROSITE" id="PS50043"/>
    </source>
</evidence>
<feature type="domain" description="HTH luxR-type" evidence="4">
    <location>
        <begin position="197"/>
        <end position="262"/>
    </location>
</feature>
<keyword evidence="6" id="KW-1185">Reference proteome</keyword>
<dbReference type="GO" id="GO:0003677">
    <property type="term" value="F:DNA binding"/>
    <property type="evidence" value="ECO:0007669"/>
    <property type="project" value="UniProtKB-KW"/>
</dbReference>